<keyword evidence="1" id="KW-0175">Coiled coil</keyword>
<dbReference type="Gene3D" id="1.10.287.1490">
    <property type="match status" value="1"/>
</dbReference>
<feature type="coiled-coil region" evidence="1">
    <location>
        <begin position="268"/>
        <end position="309"/>
    </location>
</feature>
<dbReference type="Gramene" id="BGIOSGA015851-TA">
    <property type="protein sequence ID" value="BGIOSGA015851-PA"/>
    <property type="gene ID" value="BGIOSGA015851"/>
</dbReference>
<name>A2XQ51_ORYSI</name>
<proteinExistence type="predicted"/>
<accession>A2XQ51</accession>
<reference evidence="2 3" key="1">
    <citation type="journal article" date="2005" name="PLoS Biol.">
        <title>The genomes of Oryza sativa: a history of duplications.</title>
        <authorList>
            <person name="Yu J."/>
            <person name="Wang J."/>
            <person name="Lin W."/>
            <person name="Li S."/>
            <person name="Li H."/>
            <person name="Zhou J."/>
            <person name="Ni P."/>
            <person name="Dong W."/>
            <person name="Hu S."/>
            <person name="Zeng C."/>
            <person name="Zhang J."/>
            <person name="Zhang Y."/>
            <person name="Li R."/>
            <person name="Xu Z."/>
            <person name="Li S."/>
            <person name="Li X."/>
            <person name="Zheng H."/>
            <person name="Cong L."/>
            <person name="Lin L."/>
            <person name="Yin J."/>
            <person name="Geng J."/>
            <person name="Li G."/>
            <person name="Shi J."/>
            <person name="Liu J."/>
            <person name="Lv H."/>
            <person name="Li J."/>
            <person name="Wang J."/>
            <person name="Deng Y."/>
            <person name="Ran L."/>
            <person name="Shi X."/>
            <person name="Wang X."/>
            <person name="Wu Q."/>
            <person name="Li C."/>
            <person name="Ren X."/>
            <person name="Wang J."/>
            <person name="Wang X."/>
            <person name="Li D."/>
            <person name="Liu D."/>
            <person name="Zhang X."/>
            <person name="Ji Z."/>
            <person name="Zhao W."/>
            <person name="Sun Y."/>
            <person name="Zhang Z."/>
            <person name="Bao J."/>
            <person name="Han Y."/>
            <person name="Dong L."/>
            <person name="Ji J."/>
            <person name="Chen P."/>
            <person name="Wu S."/>
            <person name="Liu J."/>
            <person name="Xiao Y."/>
            <person name="Bu D."/>
            <person name="Tan J."/>
            <person name="Yang L."/>
            <person name="Ye C."/>
            <person name="Zhang J."/>
            <person name="Xu J."/>
            <person name="Zhou Y."/>
            <person name="Yu Y."/>
            <person name="Zhang B."/>
            <person name="Zhuang S."/>
            <person name="Wei H."/>
            <person name="Liu B."/>
            <person name="Lei M."/>
            <person name="Yu H."/>
            <person name="Li Y."/>
            <person name="Xu H."/>
            <person name="Wei S."/>
            <person name="He X."/>
            <person name="Fang L."/>
            <person name="Zhang Z."/>
            <person name="Zhang Y."/>
            <person name="Huang X."/>
            <person name="Su Z."/>
            <person name="Tong W."/>
            <person name="Li J."/>
            <person name="Tong Z."/>
            <person name="Li S."/>
            <person name="Ye J."/>
            <person name="Wang L."/>
            <person name="Fang L."/>
            <person name="Lei T."/>
            <person name="Chen C."/>
            <person name="Chen H."/>
            <person name="Xu Z."/>
            <person name="Li H."/>
            <person name="Huang H."/>
            <person name="Zhang F."/>
            <person name="Xu H."/>
            <person name="Li N."/>
            <person name="Zhao C."/>
            <person name="Li S."/>
            <person name="Dong L."/>
            <person name="Huang Y."/>
            <person name="Li L."/>
            <person name="Xi Y."/>
            <person name="Qi Q."/>
            <person name="Li W."/>
            <person name="Zhang B."/>
            <person name="Hu W."/>
            <person name="Zhang Y."/>
            <person name="Tian X."/>
            <person name="Jiao Y."/>
            <person name="Liang X."/>
            <person name="Jin J."/>
            <person name="Gao L."/>
            <person name="Zheng W."/>
            <person name="Hao B."/>
            <person name="Liu S."/>
            <person name="Wang W."/>
            <person name="Yuan L."/>
            <person name="Cao M."/>
            <person name="McDermott J."/>
            <person name="Samudrala R."/>
            <person name="Wang J."/>
            <person name="Wong G.K."/>
            <person name="Yang H."/>
        </authorList>
    </citation>
    <scope>NUCLEOTIDE SEQUENCE [LARGE SCALE GENOMIC DNA]</scope>
    <source>
        <strain evidence="3">cv. 93-11</strain>
    </source>
</reference>
<dbReference type="Gene3D" id="1.20.5.170">
    <property type="match status" value="1"/>
</dbReference>
<dbReference type="Proteomes" id="UP000007015">
    <property type="component" value="Chromosome 4"/>
</dbReference>
<feature type="coiled-coil region" evidence="1">
    <location>
        <begin position="49"/>
        <end position="242"/>
    </location>
</feature>
<dbReference type="HOGENOM" id="CLU_540125_0_0_1"/>
<dbReference type="OMA" id="SCLNDEM"/>
<sequence length="440" mass="50430">MGERLRLYANVNMTPRHGCLEIFTNDRVRTLSHQVSTLEDRVWELEHKNTRLLGEKGKLEKQLEETKAAVQAISSEKEEVERSLKGENDKLRLEVLTAEDKYSQSAVEIEKLQKELDALAEVKESRIEEIQGNMDMIESENDKLRSEALIAEQKLNICEAEIERLKMELGGLTEAKEAAAKAFDTQNEEITKDLEDLKTKLEEIKTNKDLVESENGKLRSELLSAEEKYSQSEAEVKYLKQKHGHFELEVTSLKKELGALQEAKETTTKAFEVEKAEILKELEDLRRKVEEIQTNKDLVEGENDKLRLDVLTAQQKQSILEVEGNNLKMELGALVEAKEVATKAFDAEKAKIMKELEDVKRKMEEIQVKKDLVEGEKDKLRLEILIAEQKHSMSELEVKRLKMELGPLVEANGIAVKSFDAEKAKFIREMGDLKRKIEEI</sequence>
<dbReference type="STRING" id="39946.A2XQ51"/>
<evidence type="ECO:0000313" key="3">
    <source>
        <dbReference type="Proteomes" id="UP000007015"/>
    </source>
</evidence>
<evidence type="ECO:0000256" key="1">
    <source>
        <dbReference type="SAM" id="Coils"/>
    </source>
</evidence>
<keyword evidence="3" id="KW-1185">Reference proteome</keyword>
<feature type="coiled-coil region" evidence="1">
    <location>
        <begin position="349"/>
        <end position="390"/>
    </location>
</feature>
<dbReference type="EMBL" id="CM000129">
    <property type="protein sequence ID" value="EAY92961.1"/>
    <property type="molecule type" value="Genomic_DNA"/>
</dbReference>
<dbReference type="AlphaFoldDB" id="A2XQ51"/>
<gene>
    <name evidence="2" type="ORF">OsI_14754</name>
</gene>
<evidence type="ECO:0000313" key="2">
    <source>
        <dbReference type="EMBL" id="EAY92961.1"/>
    </source>
</evidence>
<organism evidence="2 3">
    <name type="scientific">Oryza sativa subsp. indica</name>
    <name type="common">Rice</name>
    <dbReference type="NCBI Taxonomy" id="39946"/>
    <lineage>
        <taxon>Eukaryota</taxon>
        <taxon>Viridiplantae</taxon>
        <taxon>Streptophyta</taxon>
        <taxon>Embryophyta</taxon>
        <taxon>Tracheophyta</taxon>
        <taxon>Spermatophyta</taxon>
        <taxon>Magnoliopsida</taxon>
        <taxon>Liliopsida</taxon>
        <taxon>Poales</taxon>
        <taxon>Poaceae</taxon>
        <taxon>BOP clade</taxon>
        <taxon>Oryzoideae</taxon>
        <taxon>Oryzeae</taxon>
        <taxon>Oryzinae</taxon>
        <taxon>Oryza</taxon>
        <taxon>Oryza sativa</taxon>
    </lineage>
</organism>
<protein>
    <submittedName>
        <fullName evidence="2">Uncharacterized protein</fullName>
    </submittedName>
</protein>